<evidence type="ECO:0000313" key="1">
    <source>
        <dbReference type="EMBL" id="KAF7374059.1"/>
    </source>
</evidence>
<organism evidence="1 2">
    <name type="scientific">Mycena sanguinolenta</name>
    <dbReference type="NCBI Taxonomy" id="230812"/>
    <lineage>
        <taxon>Eukaryota</taxon>
        <taxon>Fungi</taxon>
        <taxon>Dikarya</taxon>
        <taxon>Basidiomycota</taxon>
        <taxon>Agaricomycotina</taxon>
        <taxon>Agaricomycetes</taxon>
        <taxon>Agaricomycetidae</taxon>
        <taxon>Agaricales</taxon>
        <taxon>Marasmiineae</taxon>
        <taxon>Mycenaceae</taxon>
        <taxon>Mycena</taxon>
    </lineage>
</organism>
<gene>
    <name evidence="1" type="ORF">MSAN_00286800</name>
</gene>
<dbReference type="AlphaFoldDB" id="A0A8H6ZB92"/>
<sequence length="99" mass="10113">MTGKKQTKPSTFWNKLRGRLKSRSNMVEQVPQTSHGIGGIDVYIGAVYGGTGGSGGSGAHGGTGGTGQGPNFSAGVMHVSSNMYGASRQVCHAYSSFSS</sequence>
<dbReference type="EMBL" id="JACAZH010000002">
    <property type="protein sequence ID" value="KAF7374059.1"/>
    <property type="molecule type" value="Genomic_DNA"/>
</dbReference>
<reference evidence="1" key="1">
    <citation type="submission" date="2020-05" db="EMBL/GenBank/DDBJ databases">
        <title>Mycena genomes resolve the evolution of fungal bioluminescence.</title>
        <authorList>
            <person name="Tsai I.J."/>
        </authorList>
    </citation>
    <scope>NUCLEOTIDE SEQUENCE</scope>
    <source>
        <strain evidence="1">160909Yilan</strain>
    </source>
</reference>
<comment type="caution">
    <text evidence="1">The sequence shown here is derived from an EMBL/GenBank/DDBJ whole genome shotgun (WGS) entry which is preliminary data.</text>
</comment>
<proteinExistence type="predicted"/>
<protein>
    <submittedName>
        <fullName evidence="1">Uncharacterized protein</fullName>
    </submittedName>
</protein>
<accession>A0A8H6ZB92</accession>
<name>A0A8H6ZB92_9AGAR</name>
<dbReference type="Proteomes" id="UP000623467">
    <property type="component" value="Unassembled WGS sequence"/>
</dbReference>
<evidence type="ECO:0000313" key="2">
    <source>
        <dbReference type="Proteomes" id="UP000623467"/>
    </source>
</evidence>
<keyword evidence="2" id="KW-1185">Reference proteome</keyword>